<comment type="subcellular location">
    <subcellularLocation>
        <location evidence="1">Nucleus</location>
    </subcellularLocation>
</comment>
<dbReference type="GO" id="GO:0005665">
    <property type="term" value="C:RNA polymerase II, core complex"/>
    <property type="evidence" value="ECO:0007669"/>
    <property type="project" value="TreeGrafter"/>
</dbReference>
<dbReference type="InterPro" id="IPR005570">
    <property type="entry name" value="RPABC3"/>
</dbReference>
<dbReference type="SMART" id="SM00658">
    <property type="entry name" value="RPOL8c"/>
    <property type="match status" value="1"/>
</dbReference>
<dbReference type="SUPFAM" id="SSF50249">
    <property type="entry name" value="Nucleic acid-binding proteins"/>
    <property type="match status" value="1"/>
</dbReference>
<dbReference type="EMBL" id="UYYA01004957">
    <property type="protein sequence ID" value="VDM63847.1"/>
    <property type="molecule type" value="Genomic_DNA"/>
</dbReference>
<proteinExistence type="inferred from homology"/>
<reference evidence="5 6" key="2">
    <citation type="submission" date="2018-11" db="EMBL/GenBank/DDBJ databases">
        <authorList>
            <consortium name="Pathogen Informatics"/>
        </authorList>
    </citation>
    <scope>NUCLEOTIDE SEQUENCE [LARGE SCALE GENOMIC DNA]</scope>
    <source>
        <strain evidence="5 6">Costa Rica</strain>
    </source>
</reference>
<evidence type="ECO:0000313" key="5">
    <source>
        <dbReference type="EMBL" id="VDM63847.1"/>
    </source>
</evidence>
<dbReference type="GO" id="GO:0005736">
    <property type="term" value="C:RNA polymerase I complex"/>
    <property type="evidence" value="ECO:0007669"/>
    <property type="project" value="TreeGrafter"/>
</dbReference>
<dbReference type="OrthoDB" id="10249565at2759"/>
<reference evidence="7" key="1">
    <citation type="submission" date="2017-02" db="UniProtKB">
        <authorList>
            <consortium name="WormBaseParasite"/>
        </authorList>
    </citation>
    <scope>IDENTIFICATION</scope>
</reference>
<dbReference type="PANTHER" id="PTHR10917">
    <property type="entry name" value="DNA-DIRECTED RNA POLYMERASES I, II, AND III SUBUNIT RPABC3"/>
    <property type="match status" value="1"/>
</dbReference>
<keyword evidence="6" id="KW-1185">Reference proteome</keyword>
<sequence length="120" mass="13836">MSDLILDCMFMVESVDLDGKMFDERSRPFCDSECSIRRILCNFSMKLIFDVNTQIQPVILNDEFRLMITTSARGDEMPYQGEHDAQANYSRVAQFEYVMFGRDFRIEGKDWGSDGTCTAA</sequence>
<dbReference type="Pfam" id="PF03870">
    <property type="entry name" value="RNA_pol_Rpb8"/>
    <property type="match status" value="1"/>
</dbReference>
<evidence type="ECO:0000256" key="2">
    <source>
        <dbReference type="ARBA" id="ARBA00008912"/>
    </source>
</evidence>
<dbReference type="Gene3D" id="2.40.50.140">
    <property type="entry name" value="Nucleic acid-binding proteins"/>
    <property type="match status" value="1"/>
</dbReference>
<dbReference type="STRING" id="334426.A0A0R3Q049"/>
<name>A0A0R3Q049_ANGCS</name>
<dbReference type="GO" id="GO:0006351">
    <property type="term" value="P:DNA-templated transcription"/>
    <property type="evidence" value="ECO:0007669"/>
    <property type="project" value="InterPro"/>
</dbReference>
<comment type="similarity">
    <text evidence="2">Belongs to the eukaryotic RPB8 RNA polymerase subunit family.</text>
</comment>
<dbReference type="OMA" id="SECSIRR"/>
<gene>
    <name evidence="5" type="ORF">ACOC_LOCUS12262</name>
</gene>
<evidence type="ECO:0000256" key="3">
    <source>
        <dbReference type="ARBA" id="ARBA00023242"/>
    </source>
</evidence>
<evidence type="ECO:0000256" key="4">
    <source>
        <dbReference type="ARBA" id="ARBA00044496"/>
    </source>
</evidence>
<dbReference type="Proteomes" id="UP000267027">
    <property type="component" value="Unassembled WGS sequence"/>
</dbReference>
<comment type="function">
    <text evidence="4">DNA-dependent RNA polymerase catalyzes the transcription of DNA into RNA using the four ribonucleoside triphosphates as substrates. Common component of RNA polymerases I, II and III which synthesize ribosomal RNA precursors, mRNA precursors and many functional non-coding RNAs, and small RNAs, such as 5S rRNA and tRNAs, respectively.</text>
</comment>
<dbReference type="GO" id="GO:0005666">
    <property type="term" value="C:RNA polymerase III complex"/>
    <property type="evidence" value="ECO:0007669"/>
    <property type="project" value="TreeGrafter"/>
</dbReference>
<dbReference type="WBParaSite" id="ACOC_0001226101-mRNA-1">
    <property type="protein sequence ID" value="ACOC_0001226101-mRNA-1"/>
    <property type="gene ID" value="ACOC_0001226101"/>
</dbReference>
<dbReference type="AlphaFoldDB" id="A0A0R3Q049"/>
<evidence type="ECO:0000256" key="1">
    <source>
        <dbReference type="ARBA" id="ARBA00004123"/>
    </source>
</evidence>
<accession>A0A0R3Q049</accession>
<dbReference type="PANTHER" id="PTHR10917:SF0">
    <property type="entry name" value="DNA-DIRECTED RNA POLYMERASES I, II, AND III SUBUNIT RPABC3"/>
    <property type="match status" value="1"/>
</dbReference>
<keyword evidence="3" id="KW-0539">Nucleus</keyword>
<dbReference type="InterPro" id="IPR012340">
    <property type="entry name" value="NA-bd_OB-fold"/>
</dbReference>
<dbReference type="GO" id="GO:0003899">
    <property type="term" value="F:DNA-directed RNA polymerase activity"/>
    <property type="evidence" value="ECO:0007669"/>
    <property type="project" value="InterPro"/>
</dbReference>
<protein>
    <submittedName>
        <fullName evidence="7">DNA-directed RNA polymerases I, II, and III subunit RPABC3</fullName>
    </submittedName>
</protein>
<evidence type="ECO:0000313" key="6">
    <source>
        <dbReference type="Proteomes" id="UP000267027"/>
    </source>
</evidence>
<evidence type="ECO:0000313" key="7">
    <source>
        <dbReference type="WBParaSite" id="ACOC_0001226101-mRNA-1"/>
    </source>
</evidence>
<organism evidence="7">
    <name type="scientific">Angiostrongylus costaricensis</name>
    <name type="common">Nematode worm</name>
    <dbReference type="NCBI Taxonomy" id="334426"/>
    <lineage>
        <taxon>Eukaryota</taxon>
        <taxon>Metazoa</taxon>
        <taxon>Ecdysozoa</taxon>
        <taxon>Nematoda</taxon>
        <taxon>Chromadorea</taxon>
        <taxon>Rhabditida</taxon>
        <taxon>Rhabditina</taxon>
        <taxon>Rhabditomorpha</taxon>
        <taxon>Strongyloidea</taxon>
        <taxon>Metastrongylidae</taxon>
        <taxon>Angiostrongylus</taxon>
    </lineage>
</organism>